<evidence type="ECO:0000259" key="15">
    <source>
        <dbReference type="Pfam" id="PF00912"/>
    </source>
</evidence>
<dbReference type="PANTHER" id="PTHR32282">
    <property type="entry name" value="BINDING PROTEIN TRANSPEPTIDASE, PUTATIVE-RELATED"/>
    <property type="match status" value="1"/>
</dbReference>
<protein>
    <recommendedName>
        <fullName evidence="10">peptidoglycan glycosyltransferase</fullName>
        <ecNumber evidence="10">2.4.99.28</ecNumber>
    </recommendedName>
</protein>
<keyword evidence="17" id="KW-1185">Reference proteome</keyword>
<reference evidence="16" key="1">
    <citation type="submission" date="2021-03" db="EMBL/GenBank/DDBJ databases">
        <authorList>
            <person name="Wang G."/>
        </authorList>
    </citation>
    <scope>NUCLEOTIDE SEQUENCE</scope>
    <source>
        <strain evidence="16">KCTC 12899</strain>
    </source>
</reference>
<dbReference type="AlphaFoldDB" id="A0A8J7U627"/>
<keyword evidence="4" id="KW-0121">Carboxypeptidase</keyword>
<dbReference type="InterPro" id="IPR050396">
    <property type="entry name" value="Glycosyltr_51/Transpeptidase"/>
</dbReference>
<evidence type="ECO:0000256" key="2">
    <source>
        <dbReference type="ARBA" id="ARBA00007090"/>
    </source>
</evidence>
<dbReference type="GO" id="GO:0009252">
    <property type="term" value="P:peptidoglycan biosynthetic process"/>
    <property type="evidence" value="ECO:0007669"/>
    <property type="project" value="TreeGrafter"/>
</dbReference>
<dbReference type="EMBL" id="JAFREP010000052">
    <property type="protein sequence ID" value="MBO1323178.1"/>
    <property type="molecule type" value="Genomic_DNA"/>
</dbReference>
<evidence type="ECO:0000256" key="12">
    <source>
        <dbReference type="SAM" id="MobiDB-lite"/>
    </source>
</evidence>
<evidence type="ECO:0000256" key="4">
    <source>
        <dbReference type="ARBA" id="ARBA00022645"/>
    </source>
</evidence>
<evidence type="ECO:0000256" key="3">
    <source>
        <dbReference type="ARBA" id="ARBA00007739"/>
    </source>
</evidence>
<dbReference type="InterPro" id="IPR023346">
    <property type="entry name" value="Lysozyme-like_dom_sf"/>
</dbReference>
<dbReference type="NCBIfam" id="TIGR02074">
    <property type="entry name" value="PBP_1a_fam"/>
    <property type="match status" value="1"/>
</dbReference>
<dbReference type="RefSeq" id="WP_207863163.1">
    <property type="nucleotide sequence ID" value="NZ_JAFREP010000052.1"/>
</dbReference>
<evidence type="ECO:0000256" key="6">
    <source>
        <dbReference type="ARBA" id="ARBA00022676"/>
    </source>
</evidence>
<keyword evidence="5" id="KW-0645">Protease</keyword>
<keyword evidence="7" id="KW-0808">Transferase</keyword>
<dbReference type="PANTHER" id="PTHR32282:SF33">
    <property type="entry name" value="PEPTIDOGLYCAN GLYCOSYLTRANSFERASE"/>
    <property type="match status" value="1"/>
</dbReference>
<feature type="transmembrane region" description="Helical" evidence="13">
    <location>
        <begin position="35"/>
        <end position="61"/>
    </location>
</feature>
<comment type="catalytic activity">
    <reaction evidence="11">
        <text>[GlcNAc-(1-&gt;4)-Mur2Ac(oyl-L-Ala-gamma-D-Glu-L-Lys-D-Ala-D-Ala)](n)-di-trans,octa-cis-undecaprenyl diphosphate + beta-D-GlcNAc-(1-&gt;4)-Mur2Ac(oyl-L-Ala-gamma-D-Glu-L-Lys-D-Ala-D-Ala)-di-trans,octa-cis-undecaprenyl diphosphate = [GlcNAc-(1-&gt;4)-Mur2Ac(oyl-L-Ala-gamma-D-Glu-L-Lys-D-Ala-D-Ala)](n+1)-di-trans,octa-cis-undecaprenyl diphosphate + di-trans,octa-cis-undecaprenyl diphosphate + H(+)</text>
        <dbReference type="Rhea" id="RHEA:23708"/>
        <dbReference type="Rhea" id="RHEA-COMP:9602"/>
        <dbReference type="Rhea" id="RHEA-COMP:9603"/>
        <dbReference type="ChEBI" id="CHEBI:15378"/>
        <dbReference type="ChEBI" id="CHEBI:58405"/>
        <dbReference type="ChEBI" id="CHEBI:60033"/>
        <dbReference type="ChEBI" id="CHEBI:78435"/>
        <dbReference type="EC" id="2.4.99.28"/>
    </reaction>
</comment>
<keyword evidence="9" id="KW-0511">Multifunctional enzyme</keyword>
<name>A0A8J7U627_9BACT</name>
<proteinExistence type="inferred from homology"/>
<keyword evidence="13" id="KW-0812">Transmembrane</keyword>
<dbReference type="Proteomes" id="UP000664417">
    <property type="component" value="Unassembled WGS sequence"/>
</dbReference>
<evidence type="ECO:0000256" key="8">
    <source>
        <dbReference type="ARBA" id="ARBA00022801"/>
    </source>
</evidence>
<feature type="region of interest" description="Disordered" evidence="12">
    <location>
        <begin position="1"/>
        <end position="29"/>
    </location>
</feature>
<feature type="domain" description="Penicillin-binding protein transpeptidase" evidence="14">
    <location>
        <begin position="605"/>
        <end position="776"/>
    </location>
</feature>
<gene>
    <name evidence="16" type="ORF">J3U88_32235</name>
</gene>
<evidence type="ECO:0000259" key="14">
    <source>
        <dbReference type="Pfam" id="PF00905"/>
    </source>
</evidence>
<evidence type="ECO:0000256" key="11">
    <source>
        <dbReference type="ARBA" id="ARBA00049902"/>
    </source>
</evidence>
<dbReference type="InterPro" id="IPR012338">
    <property type="entry name" value="Beta-lactam/transpept-like"/>
</dbReference>
<dbReference type="GO" id="GO:0008658">
    <property type="term" value="F:penicillin binding"/>
    <property type="evidence" value="ECO:0007669"/>
    <property type="project" value="InterPro"/>
</dbReference>
<comment type="pathway">
    <text evidence="1">Cell wall biogenesis; peptidoglycan biosynthesis.</text>
</comment>
<comment type="similarity">
    <text evidence="3">In the N-terminal section; belongs to the glycosyltransferase 51 family.</text>
</comment>
<keyword evidence="8" id="KW-0378">Hydrolase</keyword>
<evidence type="ECO:0000256" key="1">
    <source>
        <dbReference type="ARBA" id="ARBA00004752"/>
    </source>
</evidence>
<dbReference type="SUPFAM" id="SSF53955">
    <property type="entry name" value="Lysozyme-like"/>
    <property type="match status" value="1"/>
</dbReference>
<comment type="caution">
    <text evidence="16">The sequence shown here is derived from an EMBL/GenBank/DDBJ whole genome shotgun (WGS) entry which is preliminary data.</text>
</comment>
<dbReference type="SUPFAM" id="SSF56601">
    <property type="entry name" value="beta-lactamase/transpeptidase-like"/>
    <property type="match status" value="1"/>
</dbReference>
<evidence type="ECO:0000256" key="9">
    <source>
        <dbReference type="ARBA" id="ARBA00023268"/>
    </source>
</evidence>
<evidence type="ECO:0000256" key="7">
    <source>
        <dbReference type="ARBA" id="ARBA00022679"/>
    </source>
</evidence>
<feature type="compositionally biased region" description="Polar residues" evidence="12">
    <location>
        <begin position="1"/>
        <end position="22"/>
    </location>
</feature>
<keyword evidence="13" id="KW-1133">Transmembrane helix</keyword>
<keyword evidence="6" id="KW-0328">Glycosyltransferase</keyword>
<evidence type="ECO:0000313" key="16">
    <source>
        <dbReference type="EMBL" id="MBO1323178.1"/>
    </source>
</evidence>
<sequence length="922" mass="104970">MSEETSTPQENNETKSVTTQSAKRPPKPPGPLRRWFVRLVIFAVMGTLGIAAGVGCALFILKKGGEFEDLEKLASYKPAQFTRVYARNGDLIDIISSQQRIMLEYRDIPPNFVHALVAVEDEYYFNHIGVSPLGILAALKDYVRTGRLRGASTLTQQLVKNITNDRRYSGGRKLKEQFLAVQLELRYTKEEIFAMYANEVPLGNQQFGIEAAARYYFGKSVGAMTLEEFATLAGLPQAPSRFNPYRNPDLCLRRRNIVLYRMWDEGYITREAYDRAKKSPIELVDRKRAKNKPVAAHFVDKVRKYLFDKYGEEVVRTSRWDVHTTLDMTYQVIAEDAVRDGLKQVDKSMGYRPHDCPSVFTKEDPNNMALVTEYYDPSWHQVLQPGISIRGVVQEVGDDYLTVRIDEDRFRVDLEGLKWTKAKKGKLDKMFQLGDVPLFMVLEGEAEVGDLIRDARDENEDEALEDEEESAEDLLADRDEETADPERMVLRTDLKLVIDQEPQIEASFMAVDPHTGDLLAEVGGYDYDRSKFNRAEQAKRQVGSAFKPFVFGAALEKGYSLADLLFDEPTQFIDPTKFYFDDQGVLQVRASRRNQRRMKLGLIPTPKPYQPHNYYNRYQGQVTLRSAMAQSLNIVSVKLLNSVGYDHVLEYAERLEIDEGNDLQPYPSLALGAMEMTLADLVQAYGIYAVNGVRHEPRFIHHIMDAKGRAIEENPIRGKQVISPQNAFLVTQTLRAVVRDKKGTARRAQRLGLEVAGKTGTTDDYTDAWFIGYSPQIAAGAWVGRDLKETIARNRTGGNTALPIWLRFFEGIKAELDEDAQFIMPEGLRLMPIDQQTGKKMTRDCDCPEDDMIAEVFIPGSEPTEICSSAEKKRLALPWYLQKRLYEFDKLTGRIEPEQIMIDYASQQRALRNREKSAEEGL</sequence>
<evidence type="ECO:0000256" key="5">
    <source>
        <dbReference type="ARBA" id="ARBA00022670"/>
    </source>
</evidence>
<organism evidence="16 17">
    <name type="scientific">Acanthopleuribacter pedis</name>
    <dbReference type="NCBI Taxonomy" id="442870"/>
    <lineage>
        <taxon>Bacteria</taxon>
        <taxon>Pseudomonadati</taxon>
        <taxon>Acidobacteriota</taxon>
        <taxon>Holophagae</taxon>
        <taxon>Acanthopleuribacterales</taxon>
        <taxon>Acanthopleuribacteraceae</taxon>
        <taxon>Acanthopleuribacter</taxon>
    </lineage>
</organism>
<dbReference type="GO" id="GO:0006508">
    <property type="term" value="P:proteolysis"/>
    <property type="evidence" value="ECO:0007669"/>
    <property type="project" value="UniProtKB-KW"/>
</dbReference>
<feature type="domain" description="Glycosyl transferase family 51" evidence="15">
    <location>
        <begin position="91"/>
        <end position="262"/>
    </location>
</feature>
<feature type="region of interest" description="Disordered" evidence="12">
    <location>
        <begin position="458"/>
        <end position="482"/>
    </location>
</feature>
<dbReference type="InterPro" id="IPR036950">
    <property type="entry name" value="PBP_transglycosylase"/>
</dbReference>
<dbReference type="GO" id="GO:0008955">
    <property type="term" value="F:peptidoglycan glycosyltransferase activity"/>
    <property type="evidence" value="ECO:0007669"/>
    <property type="project" value="UniProtKB-EC"/>
</dbReference>
<dbReference type="Pfam" id="PF00912">
    <property type="entry name" value="Transgly"/>
    <property type="match status" value="1"/>
</dbReference>
<dbReference type="InterPro" id="IPR001264">
    <property type="entry name" value="Glyco_trans_51"/>
</dbReference>
<keyword evidence="13" id="KW-0472">Membrane</keyword>
<dbReference type="Pfam" id="PF00905">
    <property type="entry name" value="Transpeptidase"/>
    <property type="match status" value="2"/>
</dbReference>
<evidence type="ECO:0000256" key="10">
    <source>
        <dbReference type="ARBA" id="ARBA00044770"/>
    </source>
</evidence>
<dbReference type="Gene3D" id="1.10.3810.10">
    <property type="entry name" value="Biosynthetic peptidoglycan transglycosylase-like"/>
    <property type="match status" value="1"/>
</dbReference>
<dbReference type="EC" id="2.4.99.28" evidence="10"/>
<accession>A0A8J7U627</accession>
<dbReference type="InterPro" id="IPR001460">
    <property type="entry name" value="PCN-bd_Tpept"/>
</dbReference>
<dbReference type="Gene3D" id="3.40.710.10">
    <property type="entry name" value="DD-peptidase/beta-lactamase superfamily"/>
    <property type="match status" value="2"/>
</dbReference>
<dbReference type="GO" id="GO:0030288">
    <property type="term" value="C:outer membrane-bounded periplasmic space"/>
    <property type="evidence" value="ECO:0007669"/>
    <property type="project" value="TreeGrafter"/>
</dbReference>
<dbReference type="GO" id="GO:0004180">
    <property type="term" value="F:carboxypeptidase activity"/>
    <property type="evidence" value="ECO:0007669"/>
    <property type="project" value="UniProtKB-KW"/>
</dbReference>
<evidence type="ECO:0000313" key="17">
    <source>
        <dbReference type="Proteomes" id="UP000664417"/>
    </source>
</evidence>
<evidence type="ECO:0000256" key="13">
    <source>
        <dbReference type="SAM" id="Phobius"/>
    </source>
</evidence>
<comment type="similarity">
    <text evidence="2">In the C-terminal section; belongs to the transpeptidase family.</text>
</comment>
<feature type="domain" description="Penicillin-binding protein transpeptidase" evidence="14">
    <location>
        <begin position="507"/>
        <end position="570"/>
    </location>
</feature>